<dbReference type="AlphaFoldDB" id="A0ABD5N9H3"/>
<accession>A0ABD5N9H3</accession>
<keyword evidence="3" id="KW-1185">Reference proteome</keyword>
<gene>
    <name evidence="2" type="ORF">ACFOKC_00075</name>
</gene>
<dbReference type="EMBL" id="JBHRWN010000001">
    <property type="protein sequence ID" value="MFC3476111.1"/>
    <property type="molecule type" value="Genomic_DNA"/>
</dbReference>
<organism evidence="2 3">
    <name type="scientific">Halobacterium litoreum</name>
    <dbReference type="NCBI Taxonomy" id="2039234"/>
    <lineage>
        <taxon>Archaea</taxon>
        <taxon>Methanobacteriati</taxon>
        <taxon>Methanobacteriota</taxon>
        <taxon>Stenosarchaea group</taxon>
        <taxon>Halobacteria</taxon>
        <taxon>Halobacteriales</taxon>
        <taxon>Halobacteriaceae</taxon>
        <taxon>Halobacterium</taxon>
    </lineage>
</organism>
<reference evidence="2 3" key="1">
    <citation type="journal article" date="2019" name="Int. J. Syst. Evol. Microbiol.">
        <title>The Global Catalogue of Microorganisms (GCM) 10K type strain sequencing project: providing services to taxonomists for standard genome sequencing and annotation.</title>
        <authorList>
            <consortium name="The Broad Institute Genomics Platform"/>
            <consortium name="The Broad Institute Genome Sequencing Center for Infectious Disease"/>
            <person name="Wu L."/>
            <person name="Ma J."/>
        </authorList>
    </citation>
    <scope>NUCLEOTIDE SEQUENCE [LARGE SCALE GENOMIC DNA]</scope>
    <source>
        <strain evidence="2 3">CGMCC 1.12562</strain>
    </source>
</reference>
<sequence>MSANNSERRDSVRFSGQVSPDDTETLTKTVQEPATVEEVSVRFYAGPRLDLEVVPFVDVGESSQSNRIPLIDFRGKQYVDGDDDYWIFPVSESIERDDTLGVEVRNVDSSNAYDFSVDVVVDRAGGTQRAASSLFDSIRGVF</sequence>
<proteinExistence type="predicted"/>
<dbReference type="Proteomes" id="UP001595660">
    <property type="component" value="Unassembled WGS sequence"/>
</dbReference>
<dbReference type="RefSeq" id="WP_232572685.1">
    <property type="nucleotide sequence ID" value="NZ_CP089467.1"/>
</dbReference>
<feature type="compositionally biased region" description="Basic and acidic residues" evidence="1">
    <location>
        <begin position="1"/>
        <end position="12"/>
    </location>
</feature>
<feature type="compositionally biased region" description="Polar residues" evidence="1">
    <location>
        <begin position="14"/>
        <end position="31"/>
    </location>
</feature>
<name>A0ABD5N9H3_9EURY</name>
<evidence type="ECO:0000313" key="3">
    <source>
        <dbReference type="Proteomes" id="UP001595660"/>
    </source>
</evidence>
<feature type="region of interest" description="Disordered" evidence="1">
    <location>
        <begin position="1"/>
        <end position="31"/>
    </location>
</feature>
<protein>
    <submittedName>
        <fullName evidence="2">Uncharacterized protein</fullName>
    </submittedName>
</protein>
<dbReference type="GeneID" id="69119281"/>
<evidence type="ECO:0000313" key="2">
    <source>
        <dbReference type="EMBL" id="MFC3476111.1"/>
    </source>
</evidence>
<evidence type="ECO:0000256" key="1">
    <source>
        <dbReference type="SAM" id="MobiDB-lite"/>
    </source>
</evidence>
<comment type="caution">
    <text evidence="2">The sequence shown here is derived from an EMBL/GenBank/DDBJ whole genome shotgun (WGS) entry which is preliminary data.</text>
</comment>